<dbReference type="EMBL" id="CM008048">
    <property type="protein sequence ID" value="PAN20785.2"/>
    <property type="molecule type" value="Genomic_DNA"/>
</dbReference>
<name>A0A2S3HDN1_9POAL</name>
<evidence type="ECO:0000256" key="1">
    <source>
        <dbReference type="SAM" id="MobiDB-lite"/>
    </source>
</evidence>
<accession>A0A2S3HDN1</accession>
<feature type="compositionally biased region" description="Basic and acidic residues" evidence="1">
    <location>
        <begin position="132"/>
        <end position="141"/>
    </location>
</feature>
<proteinExistence type="predicted"/>
<dbReference type="AlphaFoldDB" id="A0A2S3HDN1"/>
<sequence length="161" mass="17203">MGVGRGRRRVQVASRGRRGLLRAVTATAAAAHDPSLSPAGACIPSPWPAATRGSVPRRGGVPSLAALMSSHKGGGACGCCGAGMSARPARTAPPLRCDPQCGAQRSSQPWRRVASSRQDIWRIRRWRSSSSEWKEGKEGAKSDLQQGSNGFHEHFIFSFHF</sequence>
<feature type="region of interest" description="Disordered" evidence="1">
    <location>
        <begin position="128"/>
        <end position="147"/>
    </location>
</feature>
<gene>
    <name evidence="2" type="ORF">PAHAL_3G410000</name>
</gene>
<reference evidence="2" key="1">
    <citation type="submission" date="2018-04" db="EMBL/GenBank/DDBJ databases">
        <title>WGS assembly of Panicum hallii.</title>
        <authorList>
            <person name="Lovell J."/>
            <person name="Jenkins J."/>
            <person name="Lowry D."/>
            <person name="Mamidi S."/>
            <person name="Sreedasyam A."/>
            <person name="Weng X."/>
            <person name="Barry K."/>
            <person name="Bonette J."/>
            <person name="Campitelli B."/>
            <person name="Daum C."/>
            <person name="Gordon S."/>
            <person name="Gould B."/>
            <person name="Lipzen A."/>
            <person name="Macqueen A."/>
            <person name="Palacio-Mejia J."/>
            <person name="Plott C."/>
            <person name="Shakirov E."/>
            <person name="Shu S."/>
            <person name="Yoshinaga Y."/>
            <person name="Zane M."/>
            <person name="Rokhsar D."/>
            <person name="Grimwood J."/>
            <person name="Schmutz J."/>
            <person name="Juenger T."/>
        </authorList>
    </citation>
    <scope>NUCLEOTIDE SEQUENCE [LARGE SCALE GENOMIC DNA]</scope>
    <source>
        <strain evidence="2">FIL2</strain>
    </source>
</reference>
<evidence type="ECO:0000313" key="2">
    <source>
        <dbReference type="EMBL" id="PAN20785.2"/>
    </source>
</evidence>
<organism evidence="2">
    <name type="scientific">Panicum hallii</name>
    <dbReference type="NCBI Taxonomy" id="206008"/>
    <lineage>
        <taxon>Eukaryota</taxon>
        <taxon>Viridiplantae</taxon>
        <taxon>Streptophyta</taxon>
        <taxon>Embryophyta</taxon>
        <taxon>Tracheophyta</taxon>
        <taxon>Spermatophyta</taxon>
        <taxon>Magnoliopsida</taxon>
        <taxon>Liliopsida</taxon>
        <taxon>Poales</taxon>
        <taxon>Poaceae</taxon>
        <taxon>PACMAD clade</taxon>
        <taxon>Panicoideae</taxon>
        <taxon>Panicodae</taxon>
        <taxon>Paniceae</taxon>
        <taxon>Panicinae</taxon>
        <taxon>Panicum</taxon>
        <taxon>Panicum sect. Panicum</taxon>
    </lineage>
</organism>
<protein>
    <submittedName>
        <fullName evidence="2">Uncharacterized protein</fullName>
    </submittedName>
</protein>
<dbReference type="Gramene" id="PAN20785">
    <property type="protein sequence ID" value="PAN20785"/>
    <property type="gene ID" value="PAHAL_3G410000"/>
</dbReference>
<dbReference type="Proteomes" id="UP000243499">
    <property type="component" value="Chromosome 3"/>
</dbReference>